<keyword evidence="1" id="KW-0479">Metal-binding</keyword>
<dbReference type="SUPFAM" id="SSF57903">
    <property type="entry name" value="FYVE/PHD zinc finger"/>
    <property type="match status" value="1"/>
</dbReference>
<dbReference type="EMBL" id="LFJN01000010">
    <property type="protein sequence ID" value="KPI41103.1"/>
    <property type="molecule type" value="Genomic_DNA"/>
</dbReference>
<keyword evidence="2" id="KW-0863">Zinc-finger</keyword>
<feature type="region of interest" description="Disordered" evidence="4">
    <location>
        <begin position="58"/>
        <end position="101"/>
    </location>
</feature>
<evidence type="ECO:0000259" key="5">
    <source>
        <dbReference type="SMART" id="SM00249"/>
    </source>
</evidence>
<evidence type="ECO:0000256" key="2">
    <source>
        <dbReference type="ARBA" id="ARBA00022771"/>
    </source>
</evidence>
<dbReference type="CDD" id="cd21552">
    <property type="entry name" value="VEFS-box_ctSUZ12-like"/>
    <property type="match status" value="1"/>
</dbReference>
<dbReference type="InterPro" id="IPR001965">
    <property type="entry name" value="Znf_PHD"/>
</dbReference>
<evidence type="ECO:0000313" key="7">
    <source>
        <dbReference type="Proteomes" id="UP000038010"/>
    </source>
</evidence>
<gene>
    <name evidence="6" type="ORF">AB675_8094</name>
</gene>
<feature type="domain" description="Zinc finger PHD-type" evidence="5">
    <location>
        <begin position="783"/>
        <end position="838"/>
    </location>
</feature>
<dbReference type="GO" id="GO:0008270">
    <property type="term" value="F:zinc ion binding"/>
    <property type="evidence" value="ECO:0007669"/>
    <property type="project" value="UniProtKB-KW"/>
</dbReference>
<evidence type="ECO:0000313" key="6">
    <source>
        <dbReference type="EMBL" id="KPI41103.1"/>
    </source>
</evidence>
<feature type="compositionally biased region" description="Polar residues" evidence="4">
    <location>
        <begin position="64"/>
        <end position="74"/>
    </location>
</feature>
<keyword evidence="3" id="KW-0862">Zinc</keyword>
<feature type="compositionally biased region" description="Basic and acidic residues" evidence="4">
    <location>
        <begin position="157"/>
        <end position="176"/>
    </location>
</feature>
<dbReference type="STRING" id="1664694.A0A0N1HV79"/>
<feature type="region of interest" description="Disordered" evidence="4">
    <location>
        <begin position="848"/>
        <end position="869"/>
    </location>
</feature>
<dbReference type="AlphaFoldDB" id="A0A0N1HV79"/>
<proteinExistence type="predicted"/>
<dbReference type="CDD" id="cd15489">
    <property type="entry name" value="PHD_SF"/>
    <property type="match status" value="1"/>
</dbReference>
<evidence type="ECO:0000256" key="3">
    <source>
        <dbReference type="ARBA" id="ARBA00022833"/>
    </source>
</evidence>
<reference evidence="6 7" key="1">
    <citation type="submission" date="2015-06" db="EMBL/GenBank/DDBJ databases">
        <title>Draft genome of the ant-associated black yeast Phialophora attae CBS 131958.</title>
        <authorList>
            <person name="Moreno L.F."/>
            <person name="Stielow B.J."/>
            <person name="de Hoog S."/>
            <person name="Vicente V.A."/>
            <person name="Weiss V.A."/>
            <person name="de Vries M."/>
            <person name="Cruz L.M."/>
            <person name="Souza E.M."/>
        </authorList>
    </citation>
    <scope>NUCLEOTIDE SEQUENCE [LARGE SCALE GENOMIC DNA]</scope>
    <source>
        <strain evidence="6 7">CBS 131958</strain>
    </source>
</reference>
<dbReference type="VEuPathDB" id="FungiDB:AB675_8094"/>
<keyword evidence="7" id="KW-1185">Reference proteome</keyword>
<dbReference type="GeneID" id="28740393"/>
<comment type="caution">
    <text evidence="6">The sequence shown here is derived from an EMBL/GenBank/DDBJ whole genome shotgun (WGS) entry which is preliminary data.</text>
</comment>
<evidence type="ECO:0000256" key="4">
    <source>
        <dbReference type="SAM" id="MobiDB-lite"/>
    </source>
</evidence>
<dbReference type="SMART" id="SM00249">
    <property type="entry name" value="PHD"/>
    <property type="match status" value="1"/>
</dbReference>
<feature type="region of interest" description="Disordered" evidence="4">
    <location>
        <begin position="157"/>
        <end position="178"/>
    </location>
</feature>
<organism evidence="6 7">
    <name type="scientific">Cyphellophora attinorum</name>
    <dbReference type="NCBI Taxonomy" id="1664694"/>
    <lineage>
        <taxon>Eukaryota</taxon>
        <taxon>Fungi</taxon>
        <taxon>Dikarya</taxon>
        <taxon>Ascomycota</taxon>
        <taxon>Pezizomycotina</taxon>
        <taxon>Eurotiomycetes</taxon>
        <taxon>Chaetothyriomycetidae</taxon>
        <taxon>Chaetothyriales</taxon>
        <taxon>Cyphellophoraceae</taxon>
        <taxon>Cyphellophora</taxon>
    </lineage>
</organism>
<name>A0A0N1HV79_9EURO</name>
<sequence length="1000" mass="114020">MAEFSLPILTKINPQIPAELSAHFAWSRERDVYLQRSFLQRNLRVFIDLHRKARDRTPTPVGFVNTTPRETAQQRPEVETRSLDGPVVEETPPRPASDLCGKPMLEAVSRDTIMVKIMKSEYQPSTRRSLRHLTREFDDDEAELTFAPISIRKKINFKDNRPNENDRPAKRSRTDPEVQSTKCHCTLTIWDNRDGIEESAAALAEKHIACTVFWAQYESKGHVVDIQPDKPFTLRAGDLKIPIRNDIGESELRMSDKYFMEIKIWPTRDIKLWPPIPLLGKSDGDVNRLNRAAHGLLAGSLVAKYNSLPDLPDANTPMSIFYIDESGRMLRTKYGLEVSGCWSKSSTAFPSSPGLLNNQLSWTFDDEGRSFGREKRARAVSFKESPPKRVQVEKAVPIKQTTPKISYFWEPPSEAASWEAHDAMQMTELTGLGCPACPTFEGQNILELRFHFVNTHYRFNFIVSDEKYDATSGDLISALFRVSDSRRRLGDETEIKYEAKSTPFDLSAYLNGDSSWTGQKDGRPPQRPQRSRLGNIVRFDSSASASINDSLLVPDPLIALRKQNRGYLQPDQVPDFRQPARQKFKPIQLIRHTDNNTTMYDSITHRRIAPSEGEMSETDDERDDVWYLQRHLEDLDMDAEQVNRPDAKRELFRRWDSHRFKEKLDHIAFLSESLFRFVKQEREWLRAGGLELKQAFGTFTANLLHDRLIDEQVERQVRRMIWDSHRDDSSLQKAEAGSGKTSSDLPMHAPESAAKTDLLATTTDTAETLQQWRACLNSLPRGTCGICSQQIDQAADTSVVCTARKCGTALVRYHWACVKLDPPPKAKPVKAWKCMACRVEAMRKTGKLSNDNRKGKLSNNNGKGKGKAKEPAFEIDHGEMAFVLMLLKDIDSEGYEQNRADIEGRLALASKEGGPEEFQRVSKQIARVMKEMNPQGYEAAREEARQWERLMEIENRIYKGSPERAKDLAHYKKCREQFDLWDCNLLATGGANKPPNDLVA</sequence>
<dbReference type="Proteomes" id="UP000038010">
    <property type="component" value="Unassembled WGS sequence"/>
</dbReference>
<feature type="region of interest" description="Disordered" evidence="4">
    <location>
        <begin position="728"/>
        <end position="749"/>
    </location>
</feature>
<protein>
    <recommendedName>
        <fullName evidence="5">Zinc finger PHD-type domain-containing protein</fullName>
    </recommendedName>
</protein>
<dbReference type="InterPro" id="IPR011011">
    <property type="entry name" value="Znf_FYVE_PHD"/>
</dbReference>
<evidence type="ECO:0000256" key="1">
    <source>
        <dbReference type="ARBA" id="ARBA00022723"/>
    </source>
</evidence>
<dbReference type="OrthoDB" id="166746at2759"/>
<dbReference type="RefSeq" id="XP_018001066.1">
    <property type="nucleotide sequence ID" value="XM_018148513.1"/>
</dbReference>
<accession>A0A0N1HV79</accession>